<evidence type="ECO:0000313" key="2">
    <source>
        <dbReference type="EMBL" id="KAF5913895.1"/>
    </source>
</evidence>
<name>A0A7J7EDL6_DICBM</name>
<dbReference type="AlphaFoldDB" id="A0A7J7EDL6"/>
<organism evidence="2 3">
    <name type="scientific">Diceros bicornis minor</name>
    <name type="common">South-central black rhinoceros</name>
    <dbReference type="NCBI Taxonomy" id="77932"/>
    <lineage>
        <taxon>Eukaryota</taxon>
        <taxon>Metazoa</taxon>
        <taxon>Chordata</taxon>
        <taxon>Craniata</taxon>
        <taxon>Vertebrata</taxon>
        <taxon>Euteleostomi</taxon>
        <taxon>Mammalia</taxon>
        <taxon>Eutheria</taxon>
        <taxon>Laurasiatheria</taxon>
        <taxon>Perissodactyla</taxon>
        <taxon>Rhinocerotidae</taxon>
        <taxon>Diceros</taxon>
    </lineage>
</organism>
<dbReference type="Proteomes" id="UP000551758">
    <property type="component" value="Unassembled WGS sequence"/>
</dbReference>
<feature type="region of interest" description="Disordered" evidence="1">
    <location>
        <begin position="1"/>
        <end position="70"/>
    </location>
</feature>
<protein>
    <submittedName>
        <fullName evidence="2">Uncharacterized protein</fullName>
    </submittedName>
</protein>
<proteinExistence type="predicted"/>
<keyword evidence="3" id="KW-1185">Reference proteome</keyword>
<reference evidence="2 3" key="1">
    <citation type="journal article" date="2020" name="Mol. Biol. Evol.">
        <title>Interspecific Gene Flow and the Evolution of Specialization in Black and White Rhinoceros.</title>
        <authorList>
            <person name="Moodley Y."/>
            <person name="Westbury M.V."/>
            <person name="Russo I.M."/>
            <person name="Gopalakrishnan S."/>
            <person name="Rakotoarivelo A."/>
            <person name="Olsen R.A."/>
            <person name="Prost S."/>
            <person name="Tunstall T."/>
            <person name="Ryder O.A."/>
            <person name="Dalen L."/>
            <person name="Bruford M.W."/>
        </authorList>
    </citation>
    <scope>NUCLEOTIDE SEQUENCE [LARGE SCALE GENOMIC DNA]</scope>
    <source>
        <strain evidence="2">SBR-YM</strain>
        <tissue evidence="2">Skin</tissue>
    </source>
</reference>
<feature type="compositionally biased region" description="Low complexity" evidence="1">
    <location>
        <begin position="38"/>
        <end position="70"/>
    </location>
</feature>
<feature type="region of interest" description="Disordered" evidence="1">
    <location>
        <begin position="94"/>
        <end position="154"/>
    </location>
</feature>
<accession>A0A7J7EDL6</accession>
<sequence>AASPAWRPRHRDAGPLTSPDSPGNELFNNPRREESPRSPRLGGRPARPSSAGAPPSPSPKSALGSAKEARAPAGGLLLPLRLAVRSSVRGPGAVAAKPRACFGSPEPSGSFSKTPRPGNNPPRPARLPRLNSNSGTQRGKPPERSGSFPRLRDPRLGWLGGSRFEPLRKQVIRLFPPKTRSKLPPLSEPFHSAHNKCARHRMHHLPPQICALMGRQIAVRVGHIGRPVPALPACLYGAPECAPPGCARRVWMDMRVCQWMVTEQARVLVCMQVCQKSVLQESALVQAHAHTRGRRVHCECLETTEMRLVEGAQRKG</sequence>
<gene>
    <name evidence="2" type="ORF">HPG69_005114</name>
</gene>
<feature type="non-terminal residue" evidence="2">
    <location>
        <position position="1"/>
    </location>
</feature>
<evidence type="ECO:0000313" key="3">
    <source>
        <dbReference type="Proteomes" id="UP000551758"/>
    </source>
</evidence>
<evidence type="ECO:0000256" key="1">
    <source>
        <dbReference type="SAM" id="MobiDB-lite"/>
    </source>
</evidence>
<dbReference type="EMBL" id="JACDTQ010003528">
    <property type="protein sequence ID" value="KAF5913895.1"/>
    <property type="molecule type" value="Genomic_DNA"/>
</dbReference>
<comment type="caution">
    <text evidence="2">The sequence shown here is derived from an EMBL/GenBank/DDBJ whole genome shotgun (WGS) entry which is preliminary data.</text>
</comment>